<feature type="signal peptide" evidence="1">
    <location>
        <begin position="1"/>
        <end position="20"/>
    </location>
</feature>
<name>A0ABS7XHU8_9FLAO</name>
<evidence type="ECO:0008006" key="4">
    <source>
        <dbReference type="Google" id="ProtNLM"/>
    </source>
</evidence>
<feature type="chain" id="PRO_5046545027" description="Lipoprotein" evidence="1">
    <location>
        <begin position="21"/>
        <end position="137"/>
    </location>
</feature>
<keyword evidence="1" id="KW-0732">Signal</keyword>
<evidence type="ECO:0000256" key="1">
    <source>
        <dbReference type="SAM" id="SignalP"/>
    </source>
</evidence>
<protein>
    <recommendedName>
        <fullName evidence="4">Lipoprotein</fullName>
    </recommendedName>
</protein>
<reference evidence="3" key="1">
    <citation type="submission" date="2023-07" db="EMBL/GenBank/DDBJ databases">
        <title>Novel species isolated from saline lakes on Tibetan Plateau.</title>
        <authorList>
            <person name="Lu H."/>
        </authorList>
    </citation>
    <scope>NUCLEOTIDE SEQUENCE [LARGE SCALE GENOMIC DNA]</scope>
    <source>
        <strain evidence="3">CAK8W</strain>
    </source>
</reference>
<comment type="caution">
    <text evidence="2">The sequence shown here is derived from an EMBL/GenBank/DDBJ whole genome shotgun (WGS) entry which is preliminary data.</text>
</comment>
<keyword evidence="3" id="KW-1185">Reference proteome</keyword>
<proteinExistence type="predicted"/>
<dbReference type="RefSeq" id="WP_224460891.1">
    <property type="nucleotide sequence ID" value="NZ_JAIQZE010000005.1"/>
</dbReference>
<sequence>MKIKQLLLLTVIVFSLSSCSYRLVDFTVISSKNVSLDFDKSEGKQVEGKKSYFLGLGWNIKDAMDRALESAGPEYDLLVDGVVKYTDYPFVLTISVEGTAISSRAMRNKLGDAGFQEWLKENQLTYNSNTEEITTDN</sequence>
<dbReference type="EMBL" id="JAIQZE010000005">
    <property type="protein sequence ID" value="MBZ9778537.1"/>
    <property type="molecule type" value="Genomic_DNA"/>
</dbReference>
<gene>
    <name evidence="2" type="ORF">LB452_06335</name>
</gene>
<dbReference type="PROSITE" id="PS51257">
    <property type="entry name" value="PROKAR_LIPOPROTEIN"/>
    <property type="match status" value="1"/>
</dbReference>
<evidence type="ECO:0000313" key="3">
    <source>
        <dbReference type="Proteomes" id="UP001199314"/>
    </source>
</evidence>
<organism evidence="2 3">
    <name type="scientific">Psychroflexus longus</name>
    <dbReference type="NCBI Taxonomy" id="2873596"/>
    <lineage>
        <taxon>Bacteria</taxon>
        <taxon>Pseudomonadati</taxon>
        <taxon>Bacteroidota</taxon>
        <taxon>Flavobacteriia</taxon>
        <taxon>Flavobacteriales</taxon>
        <taxon>Flavobacteriaceae</taxon>
        <taxon>Psychroflexus</taxon>
    </lineage>
</organism>
<accession>A0ABS7XHU8</accession>
<dbReference type="Proteomes" id="UP001199314">
    <property type="component" value="Unassembled WGS sequence"/>
</dbReference>
<evidence type="ECO:0000313" key="2">
    <source>
        <dbReference type="EMBL" id="MBZ9778537.1"/>
    </source>
</evidence>